<dbReference type="CDD" id="cd24049">
    <property type="entry name" value="ASKHA_NBD_PilM"/>
    <property type="match status" value="1"/>
</dbReference>
<dbReference type="PANTHER" id="PTHR32432:SF3">
    <property type="entry name" value="ETHANOLAMINE UTILIZATION PROTEIN EUTJ"/>
    <property type="match status" value="1"/>
</dbReference>
<protein>
    <recommendedName>
        <fullName evidence="3">SHS2 domain-containing protein</fullName>
    </recommendedName>
</protein>
<sequence>MSLLDKIINSFKKNKSVLGVDISSSSIKVVQIKKEKGAAVLQTYGELALGPYTGLEKGRSTSLSTEKLSGALKDLLKESNVTTKNCGVAIPMSSSLINLVLMPDVGLKRLQTMVPIEMRKYVPVPMSEVVIDWKLVPKEDFIPGHAFSSEESELEKSRRGKVEVFVVAIHKETIENYTQIVRNAGLLPSFLEIEIFSTIRTIFHKPGEGVMIIDFGSATTKVYIVESGIVRESHIINRGSQDITSSISKAFGISLSKAEELKREEGLLGEGGKEDSRQISSLVVEDILRQANGILLDYQKEFGKNVSKVILSGGGSILKGLPELANKTLSAEAEVSDPFKTLKYPAFLEETLKLAGPEFAVSIGVALRKLEELQ</sequence>
<dbReference type="EMBL" id="PCTS01000009">
    <property type="protein sequence ID" value="PIP86710.1"/>
    <property type="molecule type" value="Genomic_DNA"/>
</dbReference>
<dbReference type="Gene3D" id="3.30.420.40">
    <property type="match status" value="2"/>
</dbReference>
<dbReference type="PANTHER" id="PTHR32432">
    <property type="entry name" value="CELL DIVISION PROTEIN FTSA-RELATED"/>
    <property type="match status" value="1"/>
</dbReference>
<name>A0A2H0DYP5_9BACT</name>
<dbReference type="Gene3D" id="3.30.1490.300">
    <property type="match status" value="1"/>
</dbReference>
<evidence type="ECO:0000313" key="2">
    <source>
        <dbReference type="Proteomes" id="UP000231276"/>
    </source>
</evidence>
<evidence type="ECO:0008006" key="3">
    <source>
        <dbReference type="Google" id="ProtNLM"/>
    </source>
</evidence>
<gene>
    <name evidence="1" type="ORF">COW82_00685</name>
</gene>
<dbReference type="InterPro" id="IPR050696">
    <property type="entry name" value="FtsA/MreB"/>
</dbReference>
<dbReference type="Pfam" id="PF11104">
    <property type="entry name" value="PilM_2"/>
    <property type="match status" value="1"/>
</dbReference>
<dbReference type="InterPro" id="IPR005883">
    <property type="entry name" value="PilM"/>
</dbReference>
<accession>A0A2H0DYP5</accession>
<dbReference type="SUPFAM" id="SSF53067">
    <property type="entry name" value="Actin-like ATPase domain"/>
    <property type="match status" value="2"/>
</dbReference>
<dbReference type="PIRSF" id="PIRSF019169">
    <property type="entry name" value="PilM"/>
    <property type="match status" value="1"/>
</dbReference>
<comment type="caution">
    <text evidence="1">The sequence shown here is derived from an EMBL/GenBank/DDBJ whole genome shotgun (WGS) entry which is preliminary data.</text>
</comment>
<proteinExistence type="predicted"/>
<dbReference type="Proteomes" id="UP000231276">
    <property type="component" value="Unassembled WGS sequence"/>
</dbReference>
<organism evidence="1 2">
    <name type="scientific">Candidatus Campbellbacteria bacterium CG22_combo_CG10-13_8_21_14_all_43_18</name>
    <dbReference type="NCBI Taxonomy" id="1974530"/>
    <lineage>
        <taxon>Bacteria</taxon>
        <taxon>Candidatus Campbelliibacteriota</taxon>
    </lineage>
</organism>
<dbReference type="InterPro" id="IPR043129">
    <property type="entry name" value="ATPase_NBD"/>
</dbReference>
<reference evidence="1 2" key="1">
    <citation type="submission" date="2017-09" db="EMBL/GenBank/DDBJ databases">
        <title>Depth-based differentiation of microbial function through sediment-hosted aquifers and enrichment of novel symbionts in the deep terrestrial subsurface.</title>
        <authorList>
            <person name="Probst A.J."/>
            <person name="Ladd B."/>
            <person name="Jarett J.K."/>
            <person name="Geller-Mcgrath D.E."/>
            <person name="Sieber C.M."/>
            <person name="Emerson J.B."/>
            <person name="Anantharaman K."/>
            <person name="Thomas B.C."/>
            <person name="Malmstrom R."/>
            <person name="Stieglmeier M."/>
            <person name="Klingl A."/>
            <person name="Woyke T."/>
            <person name="Ryan C.M."/>
            <person name="Banfield J.F."/>
        </authorList>
    </citation>
    <scope>NUCLEOTIDE SEQUENCE [LARGE SCALE GENOMIC DNA]</scope>
    <source>
        <strain evidence="1">CG22_combo_CG10-13_8_21_14_all_43_18</strain>
    </source>
</reference>
<evidence type="ECO:0000313" key="1">
    <source>
        <dbReference type="EMBL" id="PIP86710.1"/>
    </source>
</evidence>
<dbReference type="AlphaFoldDB" id="A0A2H0DYP5"/>
<dbReference type="NCBIfam" id="TIGR01175">
    <property type="entry name" value="pilM"/>
    <property type="match status" value="1"/>
</dbReference>